<dbReference type="InterPro" id="IPR022737">
    <property type="entry name" value="RapA_C"/>
</dbReference>
<keyword evidence="7 9" id="KW-0010">Activator</keyword>
<dbReference type="NCBIfam" id="NF003426">
    <property type="entry name" value="PRK04914.1"/>
    <property type="match status" value="1"/>
</dbReference>
<dbReference type="InterPro" id="IPR040765">
    <property type="entry name" value="Tudor_1_RapA"/>
</dbReference>
<dbReference type="EMBL" id="CP048711">
    <property type="protein sequence ID" value="QIB66757.1"/>
    <property type="molecule type" value="Genomic_DNA"/>
</dbReference>
<dbReference type="InterPro" id="IPR023949">
    <property type="entry name" value="Helicase_RapA"/>
</dbReference>
<dbReference type="Gene3D" id="3.30.360.80">
    <property type="match status" value="1"/>
</dbReference>
<dbReference type="PANTHER" id="PTHR45766:SF6">
    <property type="entry name" value="SWI_SNF-RELATED MATRIX-ASSOCIATED ACTIN-DEPENDENT REGULATOR OF CHROMATIN SUBFAMILY A-LIKE PROTEIN 1"/>
    <property type="match status" value="1"/>
</dbReference>
<dbReference type="CDD" id="cd18011">
    <property type="entry name" value="DEXDc_RapA"/>
    <property type="match status" value="1"/>
</dbReference>
<evidence type="ECO:0000256" key="1">
    <source>
        <dbReference type="ARBA" id="ARBA00022741"/>
    </source>
</evidence>
<evidence type="ECO:0000259" key="11">
    <source>
        <dbReference type="PROSITE" id="PS51194"/>
    </source>
</evidence>
<dbReference type="Gene3D" id="3.40.50.300">
    <property type="entry name" value="P-loop containing nucleotide triphosphate hydrolases"/>
    <property type="match status" value="1"/>
</dbReference>
<dbReference type="InterPro" id="IPR014001">
    <property type="entry name" value="Helicase_ATP-bd"/>
</dbReference>
<dbReference type="InterPro" id="IPR000330">
    <property type="entry name" value="SNF2_N"/>
</dbReference>
<dbReference type="PROSITE" id="PS51194">
    <property type="entry name" value="HELICASE_CTER"/>
    <property type="match status" value="1"/>
</dbReference>
<evidence type="ECO:0000256" key="8">
    <source>
        <dbReference type="ARBA" id="ARBA00023163"/>
    </source>
</evidence>
<gene>
    <name evidence="9 12" type="primary">rapA</name>
    <name evidence="12" type="ORF">G3T16_16505</name>
</gene>
<dbReference type="InterPro" id="IPR027417">
    <property type="entry name" value="P-loop_NTPase"/>
</dbReference>
<dbReference type="Gene3D" id="6.10.140.1500">
    <property type="match status" value="1"/>
</dbReference>
<protein>
    <recommendedName>
        <fullName evidence="9">RNA polymerase-associated protein RapA</fullName>
        <ecNumber evidence="9">3.6.4.-</ecNumber>
    </recommendedName>
    <alternativeName>
        <fullName evidence="9">ATP-dependent helicase HepA</fullName>
    </alternativeName>
</protein>
<evidence type="ECO:0000256" key="6">
    <source>
        <dbReference type="ARBA" id="ARBA00023125"/>
    </source>
</evidence>
<feature type="binding site" evidence="9">
    <location>
        <begin position="175"/>
        <end position="182"/>
    </location>
    <ligand>
        <name>ATP</name>
        <dbReference type="ChEBI" id="CHEBI:30616"/>
    </ligand>
</feature>
<dbReference type="PANTHER" id="PTHR45766">
    <property type="entry name" value="DNA ANNEALING HELICASE AND ENDONUCLEASE ZRANB3 FAMILY MEMBER"/>
    <property type="match status" value="1"/>
</dbReference>
<dbReference type="SMART" id="SM00487">
    <property type="entry name" value="DEXDc"/>
    <property type="match status" value="1"/>
</dbReference>
<dbReference type="AlphaFoldDB" id="A0A6C0U731"/>
<organism evidence="12 13">
    <name type="scientific">Kineobactrum salinum</name>
    <dbReference type="NCBI Taxonomy" id="2708301"/>
    <lineage>
        <taxon>Bacteria</taxon>
        <taxon>Pseudomonadati</taxon>
        <taxon>Pseudomonadota</taxon>
        <taxon>Gammaproteobacteria</taxon>
        <taxon>Cellvibrionales</taxon>
        <taxon>Halieaceae</taxon>
        <taxon>Kineobactrum</taxon>
    </lineage>
</organism>
<dbReference type="PROSITE" id="PS51192">
    <property type="entry name" value="HELICASE_ATP_BIND_1"/>
    <property type="match status" value="1"/>
</dbReference>
<keyword evidence="6 9" id="KW-0238">DNA-binding</keyword>
<comment type="similarity">
    <text evidence="9">Belongs to the SNF2/RAD54 helicase family. RapA subfamily.</text>
</comment>
<dbReference type="Pfam" id="PF00271">
    <property type="entry name" value="Helicase_C"/>
    <property type="match status" value="1"/>
</dbReference>
<dbReference type="Pfam" id="PF00176">
    <property type="entry name" value="SNF2-rel_dom"/>
    <property type="match status" value="1"/>
</dbReference>
<name>A0A6C0U731_9GAMM</name>
<dbReference type="InterPro" id="IPR038718">
    <property type="entry name" value="SNF2-like_sf"/>
</dbReference>
<dbReference type="HAMAP" id="MF_01821">
    <property type="entry name" value="Helicase_RapA"/>
    <property type="match status" value="1"/>
</dbReference>
<feature type="domain" description="Helicase ATP-binding" evidence="10">
    <location>
        <begin position="162"/>
        <end position="344"/>
    </location>
</feature>
<evidence type="ECO:0000256" key="3">
    <source>
        <dbReference type="ARBA" id="ARBA00022806"/>
    </source>
</evidence>
<dbReference type="KEGG" id="kim:G3T16_16505"/>
<keyword evidence="13" id="KW-1185">Reference proteome</keyword>
<keyword evidence="1 9" id="KW-0547">Nucleotide-binding</keyword>
<dbReference type="InterPro" id="IPR040766">
    <property type="entry name" value="Tudor_2_RapA"/>
</dbReference>
<accession>A0A6C0U731</accession>
<proteinExistence type="inferred from homology"/>
<dbReference type="InterPro" id="IPR057342">
    <property type="entry name" value="DEXDc_RapA"/>
</dbReference>
<evidence type="ECO:0000256" key="5">
    <source>
        <dbReference type="ARBA" id="ARBA00023015"/>
    </source>
</evidence>
<feature type="domain" description="Helicase C-terminal" evidence="11">
    <location>
        <begin position="463"/>
        <end position="632"/>
    </location>
</feature>
<dbReference type="InterPro" id="IPR001650">
    <property type="entry name" value="Helicase_C-like"/>
</dbReference>
<evidence type="ECO:0000256" key="2">
    <source>
        <dbReference type="ARBA" id="ARBA00022801"/>
    </source>
</evidence>
<dbReference type="Pfam" id="PF18337">
    <property type="entry name" value="Tudor_RapA"/>
    <property type="match status" value="1"/>
</dbReference>
<dbReference type="SMART" id="SM00490">
    <property type="entry name" value="HELICc"/>
    <property type="match status" value="1"/>
</dbReference>
<evidence type="ECO:0000313" key="12">
    <source>
        <dbReference type="EMBL" id="QIB66757.1"/>
    </source>
</evidence>
<dbReference type="Gene3D" id="2.30.30.930">
    <property type="match status" value="1"/>
</dbReference>
<keyword evidence="4 9" id="KW-0067">ATP-binding</keyword>
<keyword evidence="8 9" id="KW-0804">Transcription</keyword>
<dbReference type="Pfam" id="PF18339">
    <property type="entry name" value="Tudor_1_RapA"/>
    <property type="match status" value="1"/>
</dbReference>
<evidence type="ECO:0000256" key="4">
    <source>
        <dbReference type="ARBA" id="ARBA00022840"/>
    </source>
</evidence>
<evidence type="ECO:0000313" key="13">
    <source>
        <dbReference type="Proteomes" id="UP000477680"/>
    </source>
</evidence>
<dbReference type="Pfam" id="PF12137">
    <property type="entry name" value="RapA_C"/>
    <property type="match status" value="1"/>
</dbReference>
<sequence length="934" mass="105115">MDYIVGQRWVSHADAQLGLGIIVEVEPRRVTLSFPAVGEERTYAADSAPLTRLRFKAGDHISTVNNVELEVTSVKEKEGLLLYTGTDHHEQTVTVSELELDAFVQITTPQQRLLNGHFDKHSDFALRVSTLMQLDRLQRSSARGLMGSRTNLLPHQVYIANEVGQRHAPRVLLADEVGLGKTIEAGMIVQQQLLTGRANRVLILVPQTLLHQWLVEMLRRFNLHFSLFDDERLRETSSVDPLDDDPLLQLPEDNPFDAEQLVLCSLDLFQANPGYRNLALASHWDLVVVDEAHHLHWSPEQAGEDYHFVAELAAQSPGLLLLTATPEQVGLASHFARLQLLDPERFHSLTEFEREEREYRRWSEMAAQLEAGDRPEDLPAGLDPAAPAATLIDQILDRHGTGRVMFRNTRAAISGFPNRVMHRHPLPNPDSYAHASLDIAAALHPELPYHDDSWLAFDPRVAWLEQTLKQLRPAKVLVICARASTALALEHYLHLRAGIRSAAFYEGLSIIERDRAAAYFADENNGAQTLVCSEIGSEGRNFQFAHHLILFDLPLNPDLLEQRIGRLDRIGQEQDVEIHVPYLEGSAQETLLEWYDRGLNLFRESCSAGTMIFDTFQTRLLAQLEHRNDDFQTLLDDTAEFTARTRLELREGRDRLLERNSCKPEVAAAVIADIRANEDSDTLAAYLESLCEAYGVEHEFHSDQAVVLRPTEHMLTGHFPYLDDEGLTATFSRDKALAREDMAFLTWEHPMLVAAMDMVLSTELGNASLGTIKLRGIAPGTMLLECLYSINCVAPRSLQVERFLPLTPLRLLVDARGKDLAGLVPHERLNGLVERVNKNTALAIIKQVQADVESKMTLAGKQAQERLAPILVEAEQEMRAALGAEHDRLTALRRVNPSIRQQELDHLSYRMEECAIHIRHAGLQLQALRLIITT</sequence>
<feature type="short sequence motif" description="DEAH box" evidence="9">
    <location>
        <begin position="290"/>
        <end position="293"/>
    </location>
</feature>
<evidence type="ECO:0000259" key="10">
    <source>
        <dbReference type="PROSITE" id="PS51192"/>
    </source>
</evidence>
<dbReference type="Proteomes" id="UP000477680">
    <property type="component" value="Chromosome"/>
</dbReference>
<dbReference type="InterPro" id="IPR049730">
    <property type="entry name" value="SNF2/RAD54-like_C"/>
</dbReference>
<dbReference type="RefSeq" id="WP_163496191.1">
    <property type="nucleotide sequence ID" value="NZ_CP048711.1"/>
</dbReference>
<dbReference type="Gene3D" id="3.40.50.10810">
    <property type="entry name" value="Tandem AAA-ATPase domain"/>
    <property type="match status" value="1"/>
</dbReference>
<keyword evidence="2 9" id="KW-0378">Hydrolase</keyword>
<evidence type="ECO:0000256" key="9">
    <source>
        <dbReference type="HAMAP-Rule" id="MF_01821"/>
    </source>
</evidence>
<dbReference type="GO" id="GO:0003677">
    <property type="term" value="F:DNA binding"/>
    <property type="evidence" value="ECO:0007669"/>
    <property type="project" value="UniProtKB-KW"/>
</dbReference>
<reference evidence="12 13" key="1">
    <citation type="submission" date="2020-02" db="EMBL/GenBank/DDBJ databases">
        <title>Genome sequencing for Kineobactrum sp. M2.</title>
        <authorList>
            <person name="Park S.-J."/>
        </authorList>
    </citation>
    <scope>NUCLEOTIDE SEQUENCE [LARGE SCALE GENOMIC DNA]</scope>
    <source>
        <strain evidence="12 13">M2</strain>
    </source>
</reference>
<comment type="function">
    <text evidence="9">Transcription regulator that activates transcription by stimulating RNA polymerase (RNAP) recycling in case of stress conditions such as supercoiled DNA or high salt concentrations. Probably acts by releasing the RNAP, when it is trapped or immobilized on tightly supercoiled DNA. Does not activate transcription on linear DNA. Probably not involved in DNA repair.</text>
</comment>
<dbReference type="GO" id="GO:0004386">
    <property type="term" value="F:helicase activity"/>
    <property type="evidence" value="ECO:0007669"/>
    <property type="project" value="UniProtKB-UniRule"/>
</dbReference>
<comment type="subunit">
    <text evidence="9">Interacts with the RNAP. Has a higher affinity for the core RNAP than for the holoenzyme. Its ATPase activity is stimulated by binding to RNAP.</text>
</comment>
<dbReference type="SUPFAM" id="SSF52540">
    <property type="entry name" value="P-loop containing nucleoside triphosphate hydrolases"/>
    <property type="match status" value="2"/>
</dbReference>
<dbReference type="GO" id="GO:0006355">
    <property type="term" value="P:regulation of DNA-templated transcription"/>
    <property type="evidence" value="ECO:0007669"/>
    <property type="project" value="UniProtKB-UniRule"/>
</dbReference>
<dbReference type="GO" id="GO:0005524">
    <property type="term" value="F:ATP binding"/>
    <property type="evidence" value="ECO:0007669"/>
    <property type="project" value="UniProtKB-UniRule"/>
</dbReference>
<evidence type="ECO:0000256" key="7">
    <source>
        <dbReference type="ARBA" id="ARBA00023159"/>
    </source>
</evidence>
<keyword evidence="5 9" id="KW-0805">Transcription regulation</keyword>
<dbReference type="CDD" id="cd18793">
    <property type="entry name" value="SF2_C_SNF"/>
    <property type="match status" value="1"/>
</dbReference>
<dbReference type="GO" id="GO:0016817">
    <property type="term" value="F:hydrolase activity, acting on acid anhydrides"/>
    <property type="evidence" value="ECO:0007669"/>
    <property type="project" value="InterPro"/>
</dbReference>
<dbReference type="Gene3D" id="2.30.30.140">
    <property type="match status" value="1"/>
</dbReference>
<keyword evidence="3 9" id="KW-0347">Helicase</keyword>
<dbReference type="EC" id="3.6.4.-" evidence="9"/>